<dbReference type="SUPFAM" id="SSF54593">
    <property type="entry name" value="Glyoxalase/Bleomycin resistance protein/Dihydroxybiphenyl dioxygenase"/>
    <property type="match status" value="2"/>
</dbReference>
<dbReference type="GO" id="GO:0008168">
    <property type="term" value="F:methyltransferase activity"/>
    <property type="evidence" value="ECO:0007669"/>
    <property type="project" value="UniProtKB-KW"/>
</dbReference>
<evidence type="ECO:0000313" key="2">
    <source>
        <dbReference type="EMBL" id="ABR48076.1"/>
    </source>
</evidence>
<dbReference type="OrthoDB" id="9806473at2"/>
<keyword evidence="2" id="KW-0830">Ubiquinone</keyword>
<dbReference type="InterPro" id="IPR028973">
    <property type="entry name" value="PhnB-like"/>
</dbReference>
<organism evidence="2 3">
    <name type="scientific">Alkaliphilus metalliredigens (strain QYMF)</name>
    <dbReference type="NCBI Taxonomy" id="293826"/>
    <lineage>
        <taxon>Bacteria</taxon>
        <taxon>Bacillati</taxon>
        <taxon>Bacillota</taxon>
        <taxon>Clostridia</taxon>
        <taxon>Peptostreptococcales</taxon>
        <taxon>Natronincolaceae</taxon>
        <taxon>Alkaliphilus</taxon>
    </lineage>
</organism>
<feature type="domain" description="PhnB-like" evidence="1">
    <location>
        <begin position="132"/>
        <end position="252"/>
    </location>
</feature>
<dbReference type="STRING" id="293826.Amet_1912"/>
<sequence length="295" mass="34099">MSKIIPHLWFDKEADEASRFYLSVFKDSKLKYKTTLNDTPSGAVDMLTIELEGQEFMLLSAGPLFKLTPAVSFLIACNSKEEVDMLWEKLIENGETLMPLDAYPFSEKYGWLIDQYGLSWQVMYMEDYEIKQKITPTLMFVGDQCGNTEEAINFYTDVFNDSKIDDISRYGEDSAPDKPGTILHAQFTLENQDFAAMDSARQHDFTFNEAISFVVNCETQEEIDYYWDRLSAVPEAEACGWLKDKFGFSWQILPSIMDDMMQTKDPKKLQQVTEAFLKMKKFDVAELIKVYNHTD</sequence>
<feature type="domain" description="PhnB-like" evidence="1">
    <location>
        <begin position="3"/>
        <end position="123"/>
    </location>
</feature>
<evidence type="ECO:0000313" key="3">
    <source>
        <dbReference type="Proteomes" id="UP000001572"/>
    </source>
</evidence>
<evidence type="ECO:0000259" key="1">
    <source>
        <dbReference type="Pfam" id="PF06983"/>
    </source>
</evidence>
<dbReference type="InterPro" id="IPR029068">
    <property type="entry name" value="Glyas_Bleomycin-R_OHBP_Dase"/>
</dbReference>
<dbReference type="CDD" id="cd06588">
    <property type="entry name" value="PhnB_like"/>
    <property type="match status" value="2"/>
</dbReference>
<keyword evidence="2" id="KW-0808">Transferase</keyword>
<dbReference type="GO" id="GO:0032259">
    <property type="term" value="P:methylation"/>
    <property type="evidence" value="ECO:0007669"/>
    <property type="project" value="UniProtKB-KW"/>
</dbReference>
<dbReference type="PANTHER" id="PTHR33990:SF4">
    <property type="entry name" value="PHNB-LIKE DOMAIN-CONTAINING PROTEIN"/>
    <property type="match status" value="1"/>
</dbReference>
<keyword evidence="2" id="KW-0489">Methyltransferase</keyword>
<protein>
    <submittedName>
        <fullName evidence="2">3-demethylubiquinone-9 3-methyltransferase</fullName>
    </submittedName>
</protein>
<dbReference type="Pfam" id="PF06983">
    <property type="entry name" value="3-dmu-9_3-mt"/>
    <property type="match status" value="2"/>
</dbReference>
<keyword evidence="3" id="KW-1185">Reference proteome</keyword>
<name>A6TPF8_ALKMQ</name>
<dbReference type="PANTHER" id="PTHR33990">
    <property type="entry name" value="PROTEIN YJDN-RELATED"/>
    <property type="match status" value="1"/>
</dbReference>
<dbReference type="Proteomes" id="UP000001572">
    <property type="component" value="Chromosome"/>
</dbReference>
<proteinExistence type="predicted"/>
<dbReference type="Gene3D" id="3.30.720.100">
    <property type="match status" value="1"/>
</dbReference>
<dbReference type="RefSeq" id="WP_012063110.1">
    <property type="nucleotide sequence ID" value="NC_009633.1"/>
</dbReference>
<dbReference type="Gene3D" id="3.10.180.10">
    <property type="entry name" value="2,3-Dihydroxybiphenyl 1,2-Dioxygenase, domain 1"/>
    <property type="match status" value="1"/>
</dbReference>
<dbReference type="KEGG" id="amt:Amet_1912"/>
<dbReference type="HOGENOM" id="CLU_054535_0_0_9"/>
<dbReference type="Gene3D" id="3.30.720.110">
    <property type="match status" value="1"/>
</dbReference>
<reference evidence="3" key="1">
    <citation type="journal article" date="2016" name="Genome Announc.">
        <title>Complete genome sequence of Alkaliphilus metalliredigens strain QYMF, an alkaliphilic and metal-reducing bacterium isolated from borax-contaminated leachate ponds.</title>
        <authorList>
            <person name="Hwang C."/>
            <person name="Copeland A."/>
            <person name="Lucas S."/>
            <person name="Lapidus A."/>
            <person name="Barry K."/>
            <person name="Detter J.C."/>
            <person name="Glavina Del Rio T."/>
            <person name="Hammon N."/>
            <person name="Israni S."/>
            <person name="Dalin E."/>
            <person name="Tice H."/>
            <person name="Pitluck S."/>
            <person name="Chertkov O."/>
            <person name="Brettin T."/>
            <person name="Bruce D."/>
            <person name="Han C."/>
            <person name="Schmutz J."/>
            <person name="Larimer F."/>
            <person name="Land M.L."/>
            <person name="Hauser L."/>
            <person name="Kyrpides N."/>
            <person name="Mikhailova N."/>
            <person name="Ye Q."/>
            <person name="Zhou J."/>
            <person name="Richardson P."/>
            <person name="Fields M.W."/>
        </authorList>
    </citation>
    <scope>NUCLEOTIDE SEQUENCE [LARGE SCALE GENOMIC DNA]</scope>
    <source>
        <strain evidence="3">QYMF</strain>
    </source>
</reference>
<dbReference type="AlphaFoldDB" id="A6TPF8"/>
<accession>A6TPF8</accession>
<dbReference type="eggNOG" id="COG3865">
    <property type="taxonomic scope" value="Bacteria"/>
</dbReference>
<dbReference type="EMBL" id="CP000724">
    <property type="protein sequence ID" value="ABR48076.1"/>
    <property type="molecule type" value="Genomic_DNA"/>
</dbReference>
<gene>
    <name evidence="2" type="ordered locus">Amet_1912</name>
</gene>